<sequence>MIHSCPAPHCCSQSARIARNVLLVVTFTPPAFRERQPSRSPISAQGIALVISSWPRGERQRKTRYRSAPSLPEPTTSSGEHSHVSLLIISPLSLSTLGVIQYRPSLRLSTRGFSSSPGSGFGSLFHRQIYHNTFPALGLFSEPWKYIRPVLFWLGLKHTVKQASLFHIRQRQFGSNDTHLSL</sequence>
<evidence type="ECO:0000313" key="3">
    <source>
        <dbReference type="Proteomes" id="UP000269921"/>
    </source>
</evidence>
<comment type="caution">
    <text evidence="2">The sequence shown here is derived from an EMBL/GenBank/DDBJ whole genome shotgun (WGS) entry which is preliminary data.</text>
</comment>
<dbReference type="EMBL" id="UWVH01000001">
    <property type="protein sequence ID" value="VCV76450.1"/>
    <property type="molecule type" value="Genomic_DNA"/>
</dbReference>
<feature type="region of interest" description="Disordered" evidence="1">
    <location>
        <begin position="60"/>
        <end position="79"/>
    </location>
</feature>
<proteinExistence type="predicted"/>
<evidence type="ECO:0000256" key="1">
    <source>
        <dbReference type="SAM" id="MobiDB-lite"/>
    </source>
</evidence>
<gene>
    <name evidence="2" type="ORF">BANRA_02443</name>
</gene>
<dbReference type="Proteomes" id="UP000269921">
    <property type="component" value="Unassembled WGS sequence"/>
</dbReference>
<reference evidence="2 3" key="1">
    <citation type="submission" date="2018-10" db="EMBL/GenBank/DDBJ databases">
        <authorList>
            <person name="Noll B N."/>
        </authorList>
    </citation>
    <scope>NUCLEOTIDE SEQUENCE [LARGE SCALE GENOMIC DNA]</scope>
    <source>
        <strain evidence="2">Kpneu006</strain>
    </source>
</reference>
<evidence type="ECO:0000313" key="2">
    <source>
        <dbReference type="EMBL" id="VCV76450.1"/>
    </source>
</evidence>
<protein>
    <submittedName>
        <fullName evidence="2">Uncharacterized protein</fullName>
    </submittedName>
</protein>
<dbReference type="AlphaFoldDB" id="A0ABD7UIS9"/>
<organism evidence="2 3">
    <name type="scientific">Klebsiella pneumoniae</name>
    <dbReference type="NCBI Taxonomy" id="573"/>
    <lineage>
        <taxon>Bacteria</taxon>
        <taxon>Pseudomonadati</taxon>
        <taxon>Pseudomonadota</taxon>
        <taxon>Gammaproteobacteria</taxon>
        <taxon>Enterobacterales</taxon>
        <taxon>Enterobacteriaceae</taxon>
        <taxon>Klebsiella/Raoultella group</taxon>
        <taxon>Klebsiella</taxon>
        <taxon>Klebsiella pneumoniae complex</taxon>
    </lineage>
</organism>
<name>A0ABD7UIS9_KLEPN</name>
<accession>A0ABD7UIS9</accession>